<protein>
    <submittedName>
        <fullName evidence="6">Replicase domain</fullName>
    </submittedName>
</protein>
<dbReference type="GO" id="GO:0006351">
    <property type="term" value="P:DNA-templated transcription"/>
    <property type="evidence" value="ECO:0007669"/>
    <property type="project" value="InterPro"/>
</dbReference>
<dbReference type="InterPro" id="IPR007094">
    <property type="entry name" value="RNA-dir_pol_PSvirus"/>
</dbReference>
<dbReference type="InterPro" id="IPR001788">
    <property type="entry name" value="RNA-dep_RNA_pol_alsuvir"/>
</dbReference>
<evidence type="ECO:0000313" key="6">
    <source>
        <dbReference type="EMBL" id="CAP46903.1"/>
    </source>
</evidence>
<dbReference type="KEGG" id="vg:40526201"/>
<dbReference type="GO" id="GO:0039694">
    <property type="term" value="P:viral RNA genome replication"/>
    <property type="evidence" value="ECO:0007669"/>
    <property type="project" value="InterPro"/>
</dbReference>
<accession>A9JQJ5</accession>
<dbReference type="EMBL" id="AM920542">
    <property type="protein sequence ID" value="CAP46903.1"/>
    <property type="molecule type" value="Genomic_RNA"/>
</dbReference>
<keyword evidence="4" id="KW-0693">Viral RNA replication</keyword>
<evidence type="ECO:0000313" key="7">
    <source>
        <dbReference type="Proteomes" id="UP000240629"/>
    </source>
</evidence>
<keyword evidence="2" id="KW-0808">Transferase</keyword>
<dbReference type="GO" id="GO:0003723">
    <property type="term" value="F:RNA binding"/>
    <property type="evidence" value="ECO:0007669"/>
    <property type="project" value="InterPro"/>
</dbReference>
<evidence type="ECO:0000256" key="1">
    <source>
        <dbReference type="ARBA" id="ARBA00022484"/>
    </source>
</evidence>
<reference evidence="6 7" key="1">
    <citation type="submission" date="2007-11" db="EMBL/GenBank/DDBJ databases">
        <title>Molecular analysis of Phlomis mottle virus.</title>
        <authorList>
            <person name="Saldarelli P."/>
            <person name="Boscia D."/>
            <person name="De Stradis A."/>
            <person name="Vovlas M."/>
            <person name="Martelli G.P."/>
        </authorList>
    </citation>
    <scope>NUCLEOTIDE SEQUENCE [LARGE SCALE GENOMIC DNA]</scope>
</reference>
<feature type="domain" description="RdRp catalytic" evidence="5">
    <location>
        <begin position="60"/>
        <end position="167"/>
    </location>
</feature>
<feature type="non-terminal residue" evidence="6">
    <location>
        <position position="1"/>
    </location>
</feature>
<gene>
    <name evidence="6" type="primary">RdRpol</name>
</gene>
<evidence type="ECO:0000259" key="5">
    <source>
        <dbReference type="PROSITE" id="PS50507"/>
    </source>
</evidence>
<dbReference type="GO" id="GO:0003968">
    <property type="term" value="F:RNA-directed RNA polymerase activity"/>
    <property type="evidence" value="ECO:0007669"/>
    <property type="project" value="UniProtKB-KW"/>
</dbReference>
<name>A9JQJ5_9VIRU</name>
<dbReference type="PROSITE" id="PS50507">
    <property type="entry name" value="RDRP_SSRNA_POS"/>
    <property type="match status" value="1"/>
</dbReference>
<evidence type="ECO:0000256" key="3">
    <source>
        <dbReference type="ARBA" id="ARBA00022695"/>
    </source>
</evidence>
<dbReference type="Proteomes" id="UP000240629">
    <property type="component" value="Segment"/>
</dbReference>
<keyword evidence="7" id="KW-1185">Reference proteome</keyword>
<dbReference type="SUPFAM" id="SSF56672">
    <property type="entry name" value="DNA/RNA polymerases"/>
    <property type="match status" value="1"/>
</dbReference>
<sequence>AKAGQTLACFAHDVLIEFSPYCRYIEKKVSEVLPRNFYIHQRKNFDQLNSFCLEFMRGDQVCVESDYEAFDASQDCNMLAFEVNLMRYLSLPEHIVDKYIFLKTNLRSKLGDFATMRFTGEFCTFLFNTLSNMVFTFLRYKVRGDEPICFAGDDMCAFRNLEKRHEMEFVLDKLSLTAKVNRTEHPTFCGWFMTKFGIVKHPCLILDRLGIAIEKNKLDLVLDSYCLEFTYAYQLGEKLFEVLNEKLLESQQILQRFFLLNRKRLKGESRLVF</sequence>
<dbReference type="Pfam" id="PF00978">
    <property type="entry name" value="RdRP_2"/>
    <property type="match status" value="1"/>
</dbReference>
<keyword evidence="3" id="KW-0548">Nucleotidyltransferase</keyword>
<dbReference type="RefSeq" id="YP_009666021.1">
    <property type="nucleotide sequence ID" value="NC_043412.1"/>
</dbReference>
<evidence type="ECO:0000256" key="2">
    <source>
        <dbReference type="ARBA" id="ARBA00022679"/>
    </source>
</evidence>
<evidence type="ECO:0000256" key="4">
    <source>
        <dbReference type="ARBA" id="ARBA00022953"/>
    </source>
</evidence>
<organism evidence="6 7">
    <name type="scientific">Phlomis mottle virus</name>
    <dbReference type="NCBI Taxonomy" id="487095"/>
    <lineage>
        <taxon>Viruses</taxon>
        <taxon>Riboviria</taxon>
        <taxon>Orthornavirae</taxon>
        <taxon>Kitrinoviricota</taxon>
        <taxon>Alsuviricetes</taxon>
        <taxon>Tymovirales</taxon>
        <taxon>Betaflexiviridae</taxon>
        <taxon>Trivirinae</taxon>
        <taxon>Trichovirus</taxon>
        <taxon>Trichovirus phlomis</taxon>
    </lineage>
</organism>
<dbReference type="GeneID" id="40526201"/>
<dbReference type="InterPro" id="IPR043502">
    <property type="entry name" value="DNA/RNA_pol_sf"/>
</dbReference>
<keyword evidence="1" id="KW-0696">RNA-directed RNA polymerase</keyword>
<proteinExistence type="predicted"/>